<feature type="chain" id="PRO_5007857785" description="TNFR-Cys domain-containing protein" evidence="1">
    <location>
        <begin position="23"/>
        <end position="364"/>
    </location>
</feature>
<evidence type="ECO:0008006" key="4">
    <source>
        <dbReference type="Google" id="ProtNLM"/>
    </source>
</evidence>
<evidence type="ECO:0000313" key="2">
    <source>
        <dbReference type="EMBL" id="KZT56767.1"/>
    </source>
</evidence>
<dbReference type="InParanoid" id="A0A165FHS9"/>
<sequence>MLPQLVLSVLLCLFLVSDDVTAAAPKFRPSRTGRHANPLREIVVNRQVNAGDIRRGTPTRRQNCPVPLQSGICPDILCSGVYVNPLTDAGNCGSCAHTCQAGSPTTESQSETCQGGVCGCYDADYNTLCQEGCSDLNTDHYNCGECSHICGDINEGFYCQNGVCVFEDCPTGEASCRSGCSILATDASNCGACGVVCKAGEPTTESHSETCQGGLCGCYDSDYNSLCSDGCSDLSTDHYNCGACDHICGSANEGNLCSDGKCVYEVCSTEAEPDDCITGCTNLDNSSSNCGTCGNACKLATSGSSLPETCQSGVCGCYDSEFHTDCPDGCSALNSDLHNCGQCGHVCGDGNEGFICLGGLCIAV</sequence>
<accession>A0A165FHS9</accession>
<protein>
    <recommendedName>
        <fullName evidence="4">TNFR-Cys domain-containing protein</fullName>
    </recommendedName>
</protein>
<dbReference type="Proteomes" id="UP000076842">
    <property type="component" value="Unassembled WGS sequence"/>
</dbReference>
<dbReference type="OrthoDB" id="10022113at2759"/>
<dbReference type="AlphaFoldDB" id="A0A165FHS9"/>
<organism evidence="2 3">
    <name type="scientific">Calocera cornea HHB12733</name>
    <dbReference type="NCBI Taxonomy" id="1353952"/>
    <lineage>
        <taxon>Eukaryota</taxon>
        <taxon>Fungi</taxon>
        <taxon>Dikarya</taxon>
        <taxon>Basidiomycota</taxon>
        <taxon>Agaricomycotina</taxon>
        <taxon>Dacrymycetes</taxon>
        <taxon>Dacrymycetales</taxon>
        <taxon>Dacrymycetaceae</taxon>
        <taxon>Calocera</taxon>
    </lineage>
</organism>
<name>A0A165FHS9_9BASI</name>
<keyword evidence="1" id="KW-0732">Signal</keyword>
<evidence type="ECO:0000313" key="3">
    <source>
        <dbReference type="Proteomes" id="UP000076842"/>
    </source>
</evidence>
<feature type="signal peptide" evidence="1">
    <location>
        <begin position="1"/>
        <end position="22"/>
    </location>
</feature>
<proteinExistence type="predicted"/>
<evidence type="ECO:0000256" key="1">
    <source>
        <dbReference type="SAM" id="SignalP"/>
    </source>
</evidence>
<gene>
    <name evidence="2" type="ORF">CALCODRAFT_496916</name>
</gene>
<keyword evidence="3" id="KW-1185">Reference proteome</keyword>
<reference evidence="2 3" key="1">
    <citation type="journal article" date="2016" name="Mol. Biol. Evol.">
        <title>Comparative Genomics of Early-Diverging Mushroom-Forming Fungi Provides Insights into the Origins of Lignocellulose Decay Capabilities.</title>
        <authorList>
            <person name="Nagy L.G."/>
            <person name="Riley R."/>
            <person name="Tritt A."/>
            <person name="Adam C."/>
            <person name="Daum C."/>
            <person name="Floudas D."/>
            <person name="Sun H."/>
            <person name="Yadav J.S."/>
            <person name="Pangilinan J."/>
            <person name="Larsson K.H."/>
            <person name="Matsuura K."/>
            <person name="Barry K."/>
            <person name="Labutti K."/>
            <person name="Kuo R."/>
            <person name="Ohm R.A."/>
            <person name="Bhattacharya S.S."/>
            <person name="Shirouzu T."/>
            <person name="Yoshinaga Y."/>
            <person name="Martin F.M."/>
            <person name="Grigoriev I.V."/>
            <person name="Hibbett D.S."/>
        </authorList>
    </citation>
    <scope>NUCLEOTIDE SEQUENCE [LARGE SCALE GENOMIC DNA]</scope>
    <source>
        <strain evidence="2 3">HHB12733</strain>
    </source>
</reference>
<dbReference type="STRING" id="1353952.A0A165FHS9"/>
<dbReference type="EMBL" id="KV423972">
    <property type="protein sequence ID" value="KZT56767.1"/>
    <property type="molecule type" value="Genomic_DNA"/>
</dbReference>